<dbReference type="RefSeq" id="WP_386100606.1">
    <property type="nucleotide sequence ID" value="NZ_JBHUOZ010000003.1"/>
</dbReference>
<reference evidence="3" key="1">
    <citation type="journal article" date="2019" name="Int. J. Syst. Evol. Microbiol.">
        <title>The Global Catalogue of Microorganisms (GCM) 10K type strain sequencing project: providing services to taxonomists for standard genome sequencing and annotation.</title>
        <authorList>
            <consortium name="The Broad Institute Genomics Platform"/>
            <consortium name="The Broad Institute Genome Sequencing Center for Infectious Disease"/>
            <person name="Wu L."/>
            <person name="Ma J."/>
        </authorList>
    </citation>
    <scope>NUCLEOTIDE SEQUENCE [LARGE SCALE GENOMIC DNA]</scope>
    <source>
        <strain evidence="3">KCTC 23299</strain>
    </source>
</reference>
<protein>
    <submittedName>
        <fullName evidence="2">Uncharacterized protein</fullName>
    </submittedName>
</protein>
<gene>
    <name evidence="2" type="ORF">ACFS6H_15105</name>
</gene>
<feature type="transmembrane region" description="Helical" evidence="1">
    <location>
        <begin position="103"/>
        <end position="121"/>
    </location>
</feature>
<evidence type="ECO:0000313" key="3">
    <source>
        <dbReference type="Proteomes" id="UP001597511"/>
    </source>
</evidence>
<dbReference type="Proteomes" id="UP001597511">
    <property type="component" value="Unassembled WGS sequence"/>
</dbReference>
<evidence type="ECO:0000256" key="1">
    <source>
        <dbReference type="SAM" id="Phobius"/>
    </source>
</evidence>
<keyword evidence="1" id="KW-1133">Transmembrane helix</keyword>
<feature type="transmembrane region" description="Helical" evidence="1">
    <location>
        <begin position="46"/>
        <end position="64"/>
    </location>
</feature>
<organism evidence="2 3">
    <name type="scientific">Terrimonas rubra</name>
    <dbReference type="NCBI Taxonomy" id="1035890"/>
    <lineage>
        <taxon>Bacteria</taxon>
        <taxon>Pseudomonadati</taxon>
        <taxon>Bacteroidota</taxon>
        <taxon>Chitinophagia</taxon>
        <taxon>Chitinophagales</taxon>
        <taxon>Chitinophagaceae</taxon>
        <taxon>Terrimonas</taxon>
    </lineage>
</organism>
<dbReference type="EMBL" id="JBHUOZ010000003">
    <property type="protein sequence ID" value="MFD2921052.1"/>
    <property type="molecule type" value="Genomic_DNA"/>
</dbReference>
<keyword evidence="3" id="KW-1185">Reference proteome</keyword>
<comment type="caution">
    <text evidence="2">The sequence shown here is derived from an EMBL/GenBank/DDBJ whole genome shotgun (WGS) entry which is preliminary data.</text>
</comment>
<evidence type="ECO:0000313" key="2">
    <source>
        <dbReference type="EMBL" id="MFD2921052.1"/>
    </source>
</evidence>
<proteinExistence type="predicted"/>
<feature type="transmembrane region" description="Helical" evidence="1">
    <location>
        <begin position="71"/>
        <end position="91"/>
    </location>
</feature>
<feature type="transmembrane region" description="Helical" evidence="1">
    <location>
        <begin position="7"/>
        <end position="26"/>
    </location>
</feature>
<name>A0ABW6A711_9BACT</name>
<keyword evidence="1" id="KW-0812">Transmembrane</keyword>
<keyword evidence="1" id="KW-0472">Membrane</keyword>
<accession>A0ABW6A711</accession>
<dbReference type="PROSITE" id="PS51257">
    <property type="entry name" value="PROKAR_LIPOPROTEIN"/>
    <property type="match status" value="1"/>
</dbReference>
<sequence>MSWKKILSIVSVIGVVAACFLPWASINSLQVTINGIRTEGTGFGKPGYLHLSFVILFVITFLIRSVGAKRIGLIFVGLNFAWAIRNFIVIGSCEAGECPEKLSGLYMLLVFSVTLLISGLFPDITLKEEKK</sequence>